<name>A0A0B4F3M4_METAF</name>
<dbReference type="PANTHER" id="PTHR38846:SF1">
    <property type="entry name" value="C3H1-TYPE DOMAIN-CONTAINING PROTEIN"/>
    <property type="match status" value="1"/>
</dbReference>
<reference evidence="1 2" key="1">
    <citation type="journal article" date="2014" name="Proc. Natl. Acad. Sci. U.S.A.">
        <title>Trajectory and genomic determinants of fungal-pathogen speciation and host adaptation.</title>
        <authorList>
            <person name="Hu X."/>
            <person name="Xiao G."/>
            <person name="Zheng P."/>
            <person name="Shang Y."/>
            <person name="Su Y."/>
            <person name="Zhang X."/>
            <person name="Liu X."/>
            <person name="Zhan S."/>
            <person name="St Leger R.J."/>
            <person name="Wang C."/>
        </authorList>
    </citation>
    <scope>NUCLEOTIDE SEQUENCE [LARGE SCALE GENOMIC DNA]</scope>
    <source>
        <strain evidence="1 2">ARSEF 549</strain>
    </source>
</reference>
<dbReference type="PANTHER" id="PTHR38846">
    <property type="entry name" value="C3H1-TYPE DOMAIN-CONTAINING PROTEIN"/>
    <property type="match status" value="1"/>
</dbReference>
<evidence type="ECO:0000313" key="2">
    <source>
        <dbReference type="Proteomes" id="UP000031186"/>
    </source>
</evidence>
<dbReference type="HOGENOM" id="CLU_053382_2_2_1"/>
<dbReference type="VEuPathDB" id="FungiDB:MAN_06064"/>
<dbReference type="Proteomes" id="UP000031186">
    <property type="component" value="Unassembled WGS sequence"/>
</dbReference>
<proteinExistence type="predicted"/>
<sequence>MAKADDHIGIFFAAYPDFDYEPTNEVWSEYRRLVKHYGWNTKSQEVKKANAAFRIALVEQFGSIYGTDENKLEALQRLCGKLGIDPIPTSITACKKAIKRIHVNIVDFVDSERTGEPVHKFGSVGKLAKYTWANGKVFPKKEAKRSTLLRFLLRCLHH</sequence>
<dbReference type="EMBL" id="AZNF01000007">
    <property type="protein sequence ID" value="KID65053.1"/>
    <property type="molecule type" value="Genomic_DNA"/>
</dbReference>
<comment type="caution">
    <text evidence="1">The sequence shown here is derived from an EMBL/GenBank/DDBJ whole genome shotgun (WGS) entry which is preliminary data.</text>
</comment>
<accession>A0A0B4F3M4</accession>
<dbReference type="AlphaFoldDB" id="A0A0B4F3M4"/>
<dbReference type="OrthoDB" id="6105938at2759"/>
<organism evidence="1 2">
    <name type="scientific">Metarhizium anisopliae (strain ARSEF 549)</name>
    <dbReference type="NCBI Taxonomy" id="3151832"/>
    <lineage>
        <taxon>Eukaryota</taxon>
        <taxon>Fungi</taxon>
        <taxon>Dikarya</taxon>
        <taxon>Ascomycota</taxon>
        <taxon>Pezizomycotina</taxon>
        <taxon>Sordariomycetes</taxon>
        <taxon>Hypocreomycetidae</taxon>
        <taxon>Hypocreales</taxon>
        <taxon>Clavicipitaceae</taxon>
        <taxon>Metarhizium</taxon>
    </lineage>
</organism>
<keyword evidence="2" id="KW-1185">Reference proteome</keyword>
<protein>
    <submittedName>
        <fullName evidence="1">Transcription factor Zn, C2H2</fullName>
    </submittedName>
</protein>
<gene>
    <name evidence="1" type="ORF">MAN_06064</name>
</gene>
<feature type="non-terminal residue" evidence="1">
    <location>
        <position position="1"/>
    </location>
</feature>
<evidence type="ECO:0000313" key="1">
    <source>
        <dbReference type="EMBL" id="KID65053.1"/>
    </source>
</evidence>